<evidence type="ECO:0000256" key="13">
    <source>
        <dbReference type="PIRNR" id="PIRNR002811"/>
    </source>
</evidence>
<dbReference type="SUPFAM" id="SSF48024">
    <property type="entry name" value="N-terminal domain of DnaB helicase"/>
    <property type="match status" value="1"/>
</dbReference>
<dbReference type="EC" id="2.7.7.101" evidence="12"/>
<dbReference type="GO" id="GO:0006269">
    <property type="term" value="P:DNA replication, synthesis of primer"/>
    <property type="evidence" value="ECO:0007669"/>
    <property type="project" value="UniProtKB-UniRule"/>
</dbReference>
<feature type="zinc finger region" description="CHC2-type" evidence="12 14">
    <location>
        <begin position="40"/>
        <end position="64"/>
    </location>
</feature>
<comment type="caution">
    <text evidence="17">The sequence shown here is derived from an EMBL/GenBank/DDBJ whole genome shotgun (WGS) entry which is preliminary data.</text>
</comment>
<keyword evidence="2 12" id="KW-0639">Primosome</keyword>
<protein>
    <recommendedName>
        <fullName evidence="12 13">DNA primase</fullName>
        <ecNumber evidence="12">2.7.7.101</ecNumber>
    </recommendedName>
</protein>
<dbReference type="AlphaFoldDB" id="A0A9D1KNM3"/>
<reference evidence="17" key="2">
    <citation type="journal article" date="2021" name="PeerJ">
        <title>Extensive microbial diversity within the chicken gut microbiome revealed by metagenomics and culture.</title>
        <authorList>
            <person name="Gilroy R."/>
            <person name="Ravi A."/>
            <person name="Getino M."/>
            <person name="Pursley I."/>
            <person name="Horton D.L."/>
            <person name="Alikhan N.F."/>
            <person name="Baker D."/>
            <person name="Gharbi K."/>
            <person name="Hall N."/>
            <person name="Watson M."/>
            <person name="Adriaenssens E.M."/>
            <person name="Foster-Nyarko E."/>
            <person name="Jarju S."/>
            <person name="Secka A."/>
            <person name="Antonio M."/>
            <person name="Oren A."/>
            <person name="Chaudhuri R.R."/>
            <person name="La Ragione R."/>
            <person name="Hildebrand F."/>
            <person name="Pallen M.J."/>
        </authorList>
    </citation>
    <scope>NUCLEOTIDE SEQUENCE</scope>
    <source>
        <strain evidence="17">CHK181-108</strain>
    </source>
</reference>
<dbReference type="InterPro" id="IPR034151">
    <property type="entry name" value="TOPRIM_DnaG_bac"/>
</dbReference>
<evidence type="ECO:0000259" key="16">
    <source>
        <dbReference type="PROSITE" id="PS50880"/>
    </source>
</evidence>
<dbReference type="GO" id="GO:1990077">
    <property type="term" value="C:primosome complex"/>
    <property type="evidence" value="ECO:0007669"/>
    <property type="project" value="UniProtKB-KW"/>
</dbReference>
<dbReference type="FunFam" id="3.40.1360.10:FF:000002">
    <property type="entry name" value="DNA primase"/>
    <property type="match status" value="1"/>
</dbReference>
<evidence type="ECO:0000313" key="17">
    <source>
        <dbReference type="EMBL" id="HIT84678.1"/>
    </source>
</evidence>
<keyword evidence="4 12" id="KW-0548">Nucleotidyltransferase</keyword>
<dbReference type="GO" id="GO:0005737">
    <property type="term" value="C:cytoplasm"/>
    <property type="evidence" value="ECO:0007669"/>
    <property type="project" value="TreeGrafter"/>
</dbReference>
<dbReference type="Gene3D" id="1.10.860.10">
    <property type="entry name" value="DNAb Helicase, Chain A"/>
    <property type="match status" value="1"/>
</dbReference>
<dbReference type="InterPro" id="IPR007693">
    <property type="entry name" value="DNA_helicase_DnaB-like_N"/>
</dbReference>
<evidence type="ECO:0000256" key="5">
    <source>
        <dbReference type="ARBA" id="ARBA00022705"/>
    </source>
</evidence>
<comment type="function">
    <text evidence="12 13">RNA polymerase that catalyzes the synthesis of short RNA molecules used as primers for DNA polymerase during DNA replication.</text>
</comment>
<evidence type="ECO:0000256" key="4">
    <source>
        <dbReference type="ARBA" id="ARBA00022695"/>
    </source>
</evidence>
<gene>
    <name evidence="12" type="primary">dnaG</name>
    <name evidence="17" type="ORF">IAA60_02105</name>
</gene>
<evidence type="ECO:0000256" key="7">
    <source>
        <dbReference type="ARBA" id="ARBA00022771"/>
    </source>
</evidence>
<dbReference type="GO" id="GO:0005524">
    <property type="term" value="F:ATP binding"/>
    <property type="evidence" value="ECO:0007669"/>
    <property type="project" value="InterPro"/>
</dbReference>
<evidence type="ECO:0000313" key="18">
    <source>
        <dbReference type="Proteomes" id="UP000824165"/>
    </source>
</evidence>
<dbReference type="Pfam" id="PF00772">
    <property type="entry name" value="DnaB"/>
    <property type="match status" value="1"/>
</dbReference>
<evidence type="ECO:0000256" key="10">
    <source>
        <dbReference type="ARBA" id="ARBA00023125"/>
    </source>
</evidence>
<dbReference type="GO" id="GO:0003677">
    <property type="term" value="F:DNA binding"/>
    <property type="evidence" value="ECO:0007669"/>
    <property type="project" value="UniProtKB-KW"/>
</dbReference>
<dbReference type="GO" id="GO:0003678">
    <property type="term" value="F:DNA helicase activity"/>
    <property type="evidence" value="ECO:0007669"/>
    <property type="project" value="InterPro"/>
</dbReference>
<evidence type="ECO:0000256" key="15">
    <source>
        <dbReference type="SAM" id="MobiDB-lite"/>
    </source>
</evidence>
<dbReference type="Pfam" id="PF08275">
    <property type="entry name" value="DNAG_N"/>
    <property type="match status" value="1"/>
</dbReference>
<evidence type="ECO:0000256" key="1">
    <source>
        <dbReference type="ARBA" id="ARBA00022478"/>
    </source>
</evidence>
<keyword evidence="9" id="KW-0460">Magnesium</keyword>
<dbReference type="Pfam" id="PF13155">
    <property type="entry name" value="Toprim_2"/>
    <property type="match status" value="1"/>
</dbReference>
<evidence type="ECO:0000256" key="9">
    <source>
        <dbReference type="ARBA" id="ARBA00022842"/>
    </source>
</evidence>
<dbReference type="InterPro" id="IPR050219">
    <property type="entry name" value="DnaG_primase"/>
</dbReference>
<dbReference type="Gene3D" id="3.90.980.10">
    <property type="entry name" value="DNA primase, catalytic core, N-terminal domain"/>
    <property type="match status" value="1"/>
</dbReference>
<proteinExistence type="inferred from homology"/>
<organism evidence="17 18">
    <name type="scientific">Candidatus Ornithomonoglobus intestinigallinarum</name>
    <dbReference type="NCBI Taxonomy" id="2840894"/>
    <lineage>
        <taxon>Bacteria</taxon>
        <taxon>Bacillati</taxon>
        <taxon>Bacillota</taxon>
        <taxon>Clostridia</taxon>
        <taxon>Candidatus Ornithomonoglobus</taxon>
    </lineage>
</organism>
<evidence type="ECO:0000256" key="2">
    <source>
        <dbReference type="ARBA" id="ARBA00022515"/>
    </source>
</evidence>
<keyword evidence="1 12" id="KW-0240">DNA-directed RNA polymerase</keyword>
<keyword evidence="8 12" id="KW-0862">Zinc</keyword>
<dbReference type="InterPro" id="IPR006295">
    <property type="entry name" value="DNA_primase_DnaG"/>
</dbReference>
<comment type="subunit">
    <text evidence="12">Monomer. Interacts with DnaB.</text>
</comment>
<dbReference type="InterPro" id="IPR013264">
    <property type="entry name" value="DNAG_N"/>
</dbReference>
<evidence type="ECO:0000256" key="14">
    <source>
        <dbReference type="PIRSR" id="PIRSR002811-1"/>
    </source>
</evidence>
<name>A0A9D1KNM3_9FIRM</name>
<dbReference type="Proteomes" id="UP000824165">
    <property type="component" value="Unassembled WGS sequence"/>
</dbReference>
<keyword evidence="7 12" id="KW-0863">Zinc-finger</keyword>
<dbReference type="HAMAP" id="MF_00974">
    <property type="entry name" value="DNA_primase_DnaG"/>
    <property type="match status" value="1"/>
</dbReference>
<evidence type="ECO:0000256" key="12">
    <source>
        <dbReference type="HAMAP-Rule" id="MF_00974"/>
    </source>
</evidence>
<dbReference type="PANTHER" id="PTHR30313:SF2">
    <property type="entry name" value="DNA PRIMASE"/>
    <property type="match status" value="1"/>
</dbReference>
<comment type="domain">
    <text evidence="12">Contains an N-terminal zinc-binding domain, a central core domain that contains the primase activity, and a C-terminal DnaB-binding domain.</text>
</comment>
<keyword evidence="3 12" id="KW-0808">Transferase</keyword>
<reference evidence="17" key="1">
    <citation type="submission" date="2020-10" db="EMBL/GenBank/DDBJ databases">
        <authorList>
            <person name="Gilroy R."/>
        </authorList>
    </citation>
    <scope>NUCLEOTIDE SEQUENCE</scope>
    <source>
        <strain evidence="17">CHK181-108</strain>
    </source>
</reference>
<keyword evidence="5 12" id="KW-0235">DNA replication</keyword>
<dbReference type="InterPro" id="IPR019475">
    <property type="entry name" value="DNA_primase_DnaB-bd"/>
</dbReference>
<dbReference type="PANTHER" id="PTHR30313">
    <property type="entry name" value="DNA PRIMASE"/>
    <property type="match status" value="1"/>
</dbReference>
<dbReference type="FunFam" id="3.90.580.10:FF:000001">
    <property type="entry name" value="DNA primase"/>
    <property type="match status" value="1"/>
</dbReference>
<comment type="similarity">
    <text evidence="12 13">Belongs to the DnaG primase family.</text>
</comment>
<feature type="compositionally biased region" description="Basic and acidic residues" evidence="15">
    <location>
        <begin position="435"/>
        <end position="444"/>
    </location>
</feature>
<keyword evidence="10 12" id="KW-0238">DNA-binding</keyword>
<evidence type="ECO:0000256" key="6">
    <source>
        <dbReference type="ARBA" id="ARBA00022723"/>
    </source>
</evidence>
<dbReference type="SUPFAM" id="SSF57783">
    <property type="entry name" value="Zinc beta-ribbon"/>
    <property type="match status" value="1"/>
</dbReference>
<dbReference type="InterPro" id="IPR036185">
    <property type="entry name" value="DNA_heli_DnaB-like_N_sf"/>
</dbReference>
<keyword evidence="6 12" id="KW-0479">Metal-binding</keyword>
<dbReference type="GO" id="GO:0008270">
    <property type="term" value="F:zinc ion binding"/>
    <property type="evidence" value="ECO:0007669"/>
    <property type="project" value="UniProtKB-UniRule"/>
</dbReference>
<accession>A0A9D1KNM3</accession>
<dbReference type="EMBL" id="DVLU01000017">
    <property type="protein sequence ID" value="HIT84678.1"/>
    <property type="molecule type" value="Genomic_DNA"/>
</dbReference>
<dbReference type="SMART" id="SM00400">
    <property type="entry name" value="ZnF_CHCC"/>
    <property type="match status" value="1"/>
</dbReference>
<dbReference type="CDD" id="cd03364">
    <property type="entry name" value="TOPRIM_DnaG_primases"/>
    <property type="match status" value="1"/>
</dbReference>
<keyword evidence="11 12" id="KW-0804">Transcription</keyword>
<dbReference type="Gene3D" id="3.90.580.10">
    <property type="entry name" value="Zinc finger, CHC2-type domain"/>
    <property type="match status" value="1"/>
</dbReference>
<sequence length="598" mass="67058">MPRHIPDDLYAQICEGNDIIEYVSRYTNLKKSGRDYSGLCPFHTEKTPSFHVNREKQLFYCFGCGASGNLVQFVMRTENLSYWDAMQTLADHAGIALPEHGSFNDENSEKRKLILEMNKISAHFFHNCLKNAELGKTAREYLQNRRIAWGTVIKYGLGYAPPSNAGFPLCAFLRKKGYTDEQIKDASLGVERDGTLKDKFRDRVIFPIIDVRGNVIGFGGRVMHNKKEINGFSIPKYLNSSETAAFDKGRNLYSLNIAKNAKASELILCEGYMDVISTCQAGVTNVVATLGTAITENQAKLMLRYAPTIIICYDSDEAGTKAALKAINIINSAGGKSRVMRLKGAKDPDEYIVKNGAAAFRDAIKKAVPSTEFKISLIRSKYDTTDTDGKITFVTEAAESLRSVPDAVEVDAYIRKLSEETGISTDAIYSSYNKKQSDTDDSHKRIAPKRRPVQTRESGDMTTPTLAAAEKRILSLMASSKHLYRIVSAELKSGDFSTEVHRRLAKAIYDCYERGALPDEAAIVDEFSGDTQLENEASAVFYNMEIYSGDESAVRELLYNIKLEHLQMKINSETDLIKLDEFMKEKERLLSERNQWEE</sequence>
<dbReference type="Pfam" id="PF10410">
    <property type="entry name" value="DnaB_bind"/>
    <property type="match status" value="1"/>
</dbReference>
<dbReference type="Gene3D" id="3.40.1360.10">
    <property type="match status" value="1"/>
</dbReference>
<dbReference type="PROSITE" id="PS50880">
    <property type="entry name" value="TOPRIM"/>
    <property type="match status" value="1"/>
</dbReference>
<evidence type="ECO:0000256" key="3">
    <source>
        <dbReference type="ARBA" id="ARBA00022679"/>
    </source>
</evidence>
<dbReference type="GO" id="GO:0003899">
    <property type="term" value="F:DNA-directed RNA polymerase activity"/>
    <property type="evidence" value="ECO:0007669"/>
    <property type="project" value="UniProtKB-UniRule"/>
</dbReference>
<dbReference type="InterPro" id="IPR030846">
    <property type="entry name" value="DnaG_bac"/>
</dbReference>
<comment type="cofactor">
    <cofactor evidence="12 13 14">
        <name>Zn(2+)</name>
        <dbReference type="ChEBI" id="CHEBI:29105"/>
    </cofactor>
    <text evidence="12 13 14">Binds 1 zinc ion per monomer.</text>
</comment>
<dbReference type="GO" id="GO:0000428">
    <property type="term" value="C:DNA-directed RNA polymerase complex"/>
    <property type="evidence" value="ECO:0007669"/>
    <property type="project" value="UniProtKB-KW"/>
</dbReference>
<dbReference type="SMART" id="SM00493">
    <property type="entry name" value="TOPRIM"/>
    <property type="match status" value="1"/>
</dbReference>
<dbReference type="PIRSF" id="PIRSF002811">
    <property type="entry name" value="DnaG"/>
    <property type="match status" value="1"/>
</dbReference>
<comment type="catalytic activity">
    <reaction evidence="12">
        <text>ssDNA + n NTP = ssDNA/pppN(pN)n-1 hybrid + (n-1) diphosphate.</text>
        <dbReference type="EC" id="2.7.7.101"/>
    </reaction>
</comment>
<dbReference type="SUPFAM" id="SSF56731">
    <property type="entry name" value="DNA primase core"/>
    <property type="match status" value="1"/>
</dbReference>
<dbReference type="InterPro" id="IPR016136">
    <property type="entry name" value="DNA_helicase_N/primase_C"/>
</dbReference>
<evidence type="ECO:0000256" key="8">
    <source>
        <dbReference type="ARBA" id="ARBA00022833"/>
    </source>
</evidence>
<dbReference type="InterPro" id="IPR036977">
    <property type="entry name" value="DNA_primase_Znf_CHC2"/>
</dbReference>
<dbReference type="NCBIfam" id="TIGR01391">
    <property type="entry name" value="dnaG"/>
    <property type="match status" value="1"/>
</dbReference>
<feature type="region of interest" description="Disordered" evidence="15">
    <location>
        <begin position="433"/>
        <end position="462"/>
    </location>
</feature>
<dbReference type="InterPro" id="IPR002694">
    <property type="entry name" value="Znf_CHC2"/>
</dbReference>
<dbReference type="InterPro" id="IPR037068">
    <property type="entry name" value="DNA_primase_core_N_sf"/>
</dbReference>
<feature type="domain" description="Toprim" evidence="16">
    <location>
        <begin position="264"/>
        <end position="344"/>
    </location>
</feature>
<dbReference type="Pfam" id="PF01807">
    <property type="entry name" value="Zn_ribbon_DnaG"/>
    <property type="match status" value="1"/>
</dbReference>
<evidence type="ECO:0000256" key="11">
    <source>
        <dbReference type="ARBA" id="ARBA00023163"/>
    </source>
</evidence>
<dbReference type="InterPro" id="IPR006171">
    <property type="entry name" value="TOPRIM_dom"/>
</dbReference>